<dbReference type="Gene3D" id="1.10.10.10">
    <property type="entry name" value="Winged helix-like DNA-binding domain superfamily/Winged helix DNA-binding domain"/>
    <property type="match status" value="1"/>
</dbReference>
<feature type="domain" description="HTH arsR-type" evidence="5">
    <location>
        <begin position="50"/>
        <end position="153"/>
    </location>
</feature>
<dbReference type="InterPro" id="IPR051081">
    <property type="entry name" value="HTH_MetalResp_TranReg"/>
</dbReference>
<dbReference type="InterPro" id="IPR001845">
    <property type="entry name" value="HTH_ArsR_DNA-bd_dom"/>
</dbReference>
<proteinExistence type="predicted"/>
<dbReference type="Pfam" id="PF12840">
    <property type="entry name" value="HTH_20"/>
    <property type="match status" value="1"/>
</dbReference>
<dbReference type="RefSeq" id="WP_358360991.1">
    <property type="nucleotide sequence ID" value="NZ_JBEZFP010000111.1"/>
</dbReference>
<feature type="region of interest" description="Disordered" evidence="4">
    <location>
        <begin position="204"/>
        <end position="235"/>
    </location>
</feature>
<dbReference type="PANTHER" id="PTHR33154">
    <property type="entry name" value="TRANSCRIPTIONAL REGULATOR, ARSR FAMILY"/>
    <property type="match status" value="1"/>
</dbReference>
<evidence type="ECO:0000256" key="4">
    <source>
        <dbReference type="SAM" id="MobiDB-lite"/>
    </source>
</evidence>
<keyword evidence="2" id="KW-0238">DNA-binding</keyword>
<gene>
    <name evidence="6" type="ORF">AB0C36_32005</name>
</gene>
<dbReference type="InterPro" id="IPR036390">
    <property type="entry name" value="WH_DNA-bd_sf"/>
</dbReference>
<dbReference type="SMART" id="SM00418">
    <property type="entry name" value="HTH_ARSR"/>
    <property type="match status" value="1"/>
</dbReference>
<dbReference type="CDD" id="cd00090">
    <property type="entry name" value="HTH_ARSR"/>
    <property type="match status" value="1"/>
</dbReference>
<name>A0ABV3DQU6_9ACTN</name>
<evidence type="ECO:0000259" key="5">
    <source>
        <dbReference type="SMART" id="SM00418"/>
    </source>
</evidence>
<dbReference type="SUPFAM" id="SSF46785">
    <property type="entry name" value="Winged helix' DNA-binding domain"/>
    <property type="match status" value="1"/>
</dbReference>
<protein>
    <submittedName>
        <fullName evidence="6">Helix-turn-helix domain-containing protein</fullName>
    </submittedName>
</protein>
<accession>A0ABV3DQU6</accession>
<sequence length="260" mass="28014">MTRNSEPSPGPLGASHEAAAHPASAAAHPASAAASDAAAAAGARRRIDAQSLKGLAHPLRMRILELLSLDGPATSTTLARRLGENTGTVSWHLRHLAQHGFIEEEVGRGTKRERWWRRVPRSNELNIADFRDDPESSGALSVYLDGLIRQYFDRVTAYVGEDWDEEWRGAGTISDWRDLRLTRDELGEMNAELMRVVDRYRAHSAARPADGTASGVDRDDELGADSGAGPGAALRAVPGAEVRPVVVQLQSFPRKGAGAS</sequence>
<reference evidence="6 7" key="1">
    <citation type="submission" date="2024-06" db="EMBL/GenBank/DDBJ databases">
        <title>The Natural Products Discovery Center: Release of the First 8490 Sequenced Strains for Exploring Actinobacteria Biosynthetic Diversity.</title>
        <authorList>
            <person name="Kalkreuter E."/>
            <person name="Kautsar S.A."/>
            <person name="Yang D."/>
            <person name="Bader C.D."/>
            <person name="Teijaro C.N."/>
            <person name="Fluegel L."/>
            <person name="Davis C.M."/>
            <person name="Simpson J.R."/>
            <person name="Lauterbach L."/>
            <person name="Steele A.D."/>
            <person name="Gui C."/>
            <person name="Meng S."/>
            <person name="Li G."/>
            <person name="Viehrig K."/>
            <person name="Ye F."/>
            <person name="Su P."/>
            <person name="Kiefer A.F."/>
            <person name="Nichols A."/>
            <person name="Cepeda A.J."/>
            <person name="Yan W."/>
            <person name="Fan B."/>
            <person name="Jiang Y."/>
            <person name="Adhikari A."/>
            <person name="Zheng C.-J."/>
            <person name="Schuster L."/>
            <person name="Cowan T.M."/>
            <person name="Smanski M.J."/>
            <person name="Chevrette M.G."/>
            <person name="De Carvalho L.P.S."/>
            <person name="Shen B."/>
        </authorList>
    </citation>
    <scope>NUCLEOTIDE SEQUENCE [LARGE SCALE GENOMIC DNA]</scope>
    <source>
        <strain evidence="6 7">NPDC048946</strain>
    </source>
</reference>
<feature type="region of interest" description="Disordered" evidence="4">
    <location>
        <begin position="1"/>
        <end position="31"/>
    </location>
</feature>
<dbReference type="PANTHER" id="PTHR33154:SF15">
    <property type="entry name" value="REGULATORY PROTEIN ARSR"/>
    <property type="match status" value="1"/>
</dbReference>
<evidence type="ECO:0000256" key="1">
    <source>
        <dbReference type="ARBA" id="ARBA00023015"/>
    </source>
</evidence>
<dbReference type="InterPro" id="IPR011991">
    <property type="entry name" value="ArsR-like_HTH"/>
</dbReference>
<dbReference type="Proteomes" id="UP001551482">
    <property type="component" value="Unassembled WGS sequence"/>
</dbReference>
<keyword evidence="1" id="KW-0805">Transcription regulation</keyword>
<dbReference type="InterPro" id="IPR036388">
    <property type="entry name" value="WH-like_DNA-bd_sf"/>
</dbReference>
<keyword evidence="3" id="KW-0804">Transcription</keyword>
<comment type="caution">
    <text evidence="6">The sequence shown here is derived from an EMBL/GenBank/DDBJ whole genome shotgun (WGS) entry which is preliminary data.</text>
</comment>
<organism evidence="6 7">
    <name type="scientific">Streptodolium elevatio</name>
    <dbReference type="NCBI Taxonomy" id="3157996"/>
    <lineage>
        <taxon>Bacteria</taxon>
        <taxon>Bacillati</taxon>
        <taxon>Actinomycetota</taxon>
        <taxon>Actinomycetes</taxon>
        <taxon>Kitasatosporales</taxon>
        <taxon>Streptomycetaceae</taxon>
        <taxon>Streptodolium</taxon>
    </lineage>
</organism>
<dbReference type="EMBL" id="JBEZFP010000111">
    <property type="protein sequence ID" value="MEU8138120.1"/>
    <property type="molecule type" value="Genomic_DNA"/>
</dbReference>
<keyword evidence="7" id="KW-1185">Reference proteome</keyword>
<evidence type="ECO:0000313" key="6">
    <source>
        <dbReference type="EMBL" id="MEU8138120.1"/>
    </source>
</evidence>
<evidence type="ECO:0000313" key="7">
    <source>
        <dbReference type="Proteomes" id="UP001551482"/>
    </source>
</evidence>
<feature type="compositionally biased region" description="Low complexity" evidence="4">
    <location>
        <begin position="14"/>
        <end position="31"/>
    </location>
</feature>
<evidence type="ECO:0000256" key="3">
    <source>
        <dbReference type="ARBA" id="ARBA00023163"/>
    </source>
</evidence>
<evidence type="ECO:0000256" key="2">
    <source>
        <dbReference type="ARBA" id="ARBA00023125"/>
    </source>
</evidence>